<dbReference type="EMBL" id="JNGW01000050">
    <property type="protein sequence ID" value="KDR52606.1"/>
    <property type="molecule type" value="Genomic_DNA"/>
</dbReference>
<dbReference type="AlphaFoldDB" id="A0A069QRZ6"/>
<protein>
    <recommendedName>
        <fullName evidence="10">SusD family protein</fullName>
    </recommendedName>
</protein>
<dbReference type="Gene3D" id="1.25.40.390">
    <property type="match status" value="1"/>
</dbReference>
<dbReference type="Pfam" id="PF07980">
    <property type="entry name" value="SusD_RagB"/>
    <property type="match status" value="1"/>
</dbReference>
<dbReference type="RefSeq" id="WP_018966905.1">
    <property type="nucleotide sequence ID" value="NZ_KB899212.1"/>
</dbReference>
<evidence type="ECO:0000313" key="8">
    <source>
        <dbReference type="EMBL" id="KDR52606.1"/>
    </source>
</evidence>
<evidence type="ECO:0000256" key="5">
    <source>
        <dbReference type="ARBA" id="ARBA00023237"/>
    </source>
</evidence>
<evidence type="ECO:0000256" key="2">
    <source>
        <dbReference type="ARBA" id="ARBA00006275"/>
    </source>
</evidence>
<evidence type="ECO:0000256" key="1">
    <source>
        <dbReference type="ARBA" id="ARBA00004442"/>
    </source>
</evidence>
<dbReference type="eggNOG" id="COG0388">
    <property type="taxonomic scope" value="Bacteria"/>
</dbReference>
<evidence type="ECO:0000256" key="3">
    <source>
        <dbReference type="ARBA" id="ARBA00022729"/>
    </source>
</evidence>
<dbReference type="GO" id="GO:0009279">
    <property type="term" value="C:cell outer membrane"/>
    <property type="evidence" value="ECO:0007669"/>
    <property type="project" value="UniProtKB-SubCell"/>
</dbReference>
<sequence>MRTTYHILATMALVALLCACDSYLDIKPKGERIPETAVDYRSMISHPNIQKITETYPCYLTDDCFLPDTALNSSTPGLNTITPYIKRLYTFDKQVFGDGEDDTFWFSAYSRIFTNNVVIREVMDAIEGTTEEKSAIRGEALVNRALDYLYLVNGYAKHYNEPTAEGDAGVPLLLNADISQTNLTRASVKSVYQQILADLYEAETGLPEEISTNAFHATKDAARGLMARVYLYMGNYTEALKVANGVIARHDTLLNLTQYAVVKPAGMIGRTNVPDADANPESIFIKYAPYIFGVSSKAFPSDSLLKMYPDSDMRKVLFMPETYRGNLLPHPIWAPFVRANTAVNTPELFLIAAECEARVGNLQRAMALVNKLRDHRIKENAHVSLADKDSVLSFVLEERRRELAFNGFLRLIDLKRLNLDPRFATTVQHVGATETWTLPPNDPKYVLPIPQRVMRFNANSMTQNER</sequence>
<name>A0A069QRZ6_HOYLO</name>
<dbReference type="Pfam" id="PF14322">
    <property type="entry name" value="SusD-like_3"/>
    <property type="match status" value="1"/>
</dbReference>
<dbReference type="PATRIC" id="fig|1122985.7.peg.1359"/>
<feature type="domain" description="SusD-like N-terminal" evidence="7">
    <location>
        <begin position="23"/>
        <end position="231"/>
    </location>
</feature>
<proteinExistence type="inferred from homology"/>
<evidence type="ECO:0008006" key="10">
    <source>
        <dbReference type="Google" id="ProtNLM"/>
    </source>
</evidence>
<evidence type="ECO:0000259" key="6">
    <source>
        <dbReference type="Pfam" id="PF07980"/>
    </source>
</evidence>
<dbReference type="InterPro" id="IPR033985">
    <property type="entry name" value="SusD-like_N"/>
</dbReference>
<accession>A0A069QRZ6</accession>
<gene>
    <name evidence="8" type="ORF">HMPREF1991_01311</name>
</gene>
<evidence type="ECO:0000313" key="9">
    <source>
        <dbReference type="Proteomes" id="UP000027442"/>
    </source>
</evidence>
<evidence type="ECO:0000256" key="4">
    <source>
        <dbReference type="ARBA" id="ARBA00023136"/>
    </source>
</evidence>
<evidence type="ECO:0000259" key="7">
    <source>
        <dbReference type="Pfam" id="PF14322"/>
    </source>
</evidence>
<dbReference type="InterPro" id="IPR011990">
    <property type="entry name" value="TPR-like_helical_dom_sf"/>
</dbReference>
<dbReference type="InterPro" id="IPR012944">
    <property type="entry name" value="SusD_RagB_dom"/>
</dbReference>
<comment type="caution">
    <text evidence="8">The sequence shown here is derived from an EMBL/GenBank/DDBJ whole genome shotgun (WGS) entry which is preliminary data.</text>
</comment>
<dbReference type="HOGENOM" id="CLU_015553_3_0_10"/>
<dbReference type="SUPFAM" id="SSF48452">
    <property type="entry name" value="TPR-like"/>
    <property type="match status" value="1"/>
</dbReference>
<organism evidence="8 9">
    <name type="scientific">Hoylesella loescheii DSM 19665 = JCM 12249 = ATCC 15930</name>
    <dbReference type="NCBI Taxonomy" id="1122985"/>
    <lineage>
        <taxon>Bacteria</taxon>
        <taxon>Pseudomonadati</taxon>
        <taxon>Bacteroidota</taxon>
        <taxon>Bacteroidia</taxon>
        <taxon>Bacteroidales</taxon>
        <taxon>Prevotellaceae</taxon>
        <taxon>Hoylesella</taxon>
    </lineage>
</organism>
<comment type="similarity">
    <text evidence="2">Belongs to the SusD family.</text>
</comment>
<reference evidence="8 9" key="1">
    <citation type="submission" date="2013-08" db="EMBL/GenBank/DDBJ databases">
        <authorList>
            <person name="Weinstock G."/>
            <person name="Sodergren E."/>
            <person name="Wylie T."/>
            <person name="Fulton L."/>
            <person name="Fulton R."/>
            <person name="Fronick C."/>
            <person name="O'Laughlin M."/>
            <person name="Godfrey J."/>
            <person name="Miner T."/>
            <person name="Herter B."/>
            <person name="Appelbaum E."/>
            <person name="Cordes M."/>
            <person name="Lek S."/>
            <person name="Wollam A."/>
            <person name="Pepin K.H."/>
            <person name="Palsikar V.B."/>
            <person name="Mitreva M."/>
            <person name="Wilson R.K."/>
        </authorList>
    </citation>
    <scope>NUCLEOTIDE SEQUENCE [LARGE SCALE GENOMIC DNA]</scope>
    <source>
        <strain evidence="8 9">ATCC 15930</strain>
    </source>
</reference>
<dbReference type="PROSITE" id="PS51257">
    <property type="entry name" value="PROKAR_LIPOPROTEIN"/>
    <property type="match status" value="1"/>
</dbReference>
<keyword evidence="9" id="KW-1185">Reference proteome</keyword>
<comment type="subcellular location">
    <subcellularLocation>
        <location evidence="1">Cell outer membrane</location>
    </subcellularLocation>
</comment>
<feature type="domain" description="RagB/SusD" evidence="6">
    <location>
        <begin position="347"/>
        <end position="464"/>
    </location>
</feature>
<dbReference type="Proteomes" id="UP000027442">
    <property type="component" value="Unassembled WGS sequence"/>
</dbReference>
<keyword evidence="5" id="KW-0998">Cell outer membrane</keyword>
<keyword evidence="4" id="KW-0472">Membrane</keyword>
<keyword evidence="3" id="KW-0732">Signal</keyword>